<evidence type="ECO:0000256" key="6">
    <source>
        <dbReference type="SAM" id="Coils"/>
    </source>
</evidence>
<reference evidence="9 10" key="1">
    <citation type="submission" date="2018-12" db="EMBL/GenBank/DDBJ databases">
        <title>Bacillus yapensis draft genome sequence.</title>
        <authorList>
            <person name="Yu L."/>
            <person name="Xu X."/>
            <person name="Tang X."/>
        </authorList>
    </citation>
    <scope>NUCLEOTIDE SEQUENCE [LARGE SCALE GENOMIC DNA]</scope>
    <source>
        <strain evidence="9 10">XXST-01</strain>
    </source>
</reference>
<dbReference type="EMBL" id="RXNT01000016">
    <property type="protein sequence ID" value="RTR28161.1"/>
    <property type="molecule type" value="Genomic_DNA"/>
</dbReference>
<dbReference type="PANTHER" id="PTHR47053">
    <property type="entry name" value="MUREIN DD-ENDOPEPTIDASE MEPH-RELATED"/>
    <property type="match status" value="1"/>
</dbReference>
<keyword evidence="4" id="KW-0378">Hydrolase</keyword>
<feature type="compositionally biased region" description="Low complexity" evidence="7">
    <location>
        <begin position="223"/>
        <end position="251"/>
    </location>
</feature>
<keyword evidence="10" id="KW-1185">Reference proteome</keyword>
<dbReference type="GO" id="GO:0008234">
    <property type="term" value="F:cysteine-type peptidase activity"/>
    <property type="evidence" value="ECO:0007669"/>
    <property type="project" value="UniProtKB-KW"/>
</dbReference>
<feature type="coiled-coil region" evidence="6">
    <location>
        <begin position="27"/>
        <end position="103"/>
    </location>
</feature>
<dbReference type="Pfam" id="PF24568">
    <property type="entry name" value="CC_PcsB"/>
    <property type="match status" value="1"/>
</dbReference>
<name>A0A3S0RGZ2_9BACI</name>
<gene>
    <name evidence="9" type="ORF">EKG37_17835</name>
</gene>
<dbReference type="Proteomes" id="UP000271374">
    <property type="component" value="Unassembled WGS sequence"/>
</dbReference>
<evidence type="ECO:0000313" key="10">
    <source>
        <dbReference type="Proteomes" id="UP000271374"/>
    </source>
</evidence>
<evidence type="ECO:0000256" key="4">
    <source>
        <dbReference type="ARBA" id="ARBA00022801"/>
    </source>
</evidence>
<comment type="caution">
    <text evidence="9">The sequence shown here is derived from an EMBL/GenBank/DDBJ whole genome shotgun (WGS) entry which is preliminary data.</text>
</comment>
<dbReference type="InterPro" id="IPR000064">
    <property type="entry name" value="NLP_P60_dom"/>
</dbReference>
<proteinExistence type="inferred from homology"/>
<dbReference type="Pfam" id="PF00877">
    <property type="entry name" value="NLPC_P60"/>
    <property type="match status" value="1"/>
</dbReference>
<evidence type="ECO:0000256" key="2">
    <source>
        <dbReference type="ARBA" id="ARBA00022670"/>
    </source>
</evidence>
<evidence type="ECO:0000313" key="9">
    <source>
        <dbReference type="EMBL" id="RTR28161.1"/>
    </source>
</evidence>
<comment type="similarity">
    <text evidence="1">Belongs to the peptidase C40 family.</text>
</comment>
<sequence length="395" mass="43204">MLKKKLLVLNTSIILGVGGLISIPSVSAEYSTQIQQVEKTISDTENKLSVLKEKVKKTDIAIQENNKLIAQTESDIKKEQAEIQKLEEEIKVLNETIAKRTEILKSRAQSFQESGGKVSYIEVLLGSEDFSNFIDRVFAVSQIANADSDLIKQHELDKAAVEEKQSEVKKKLEELTGKKTELDGMKSLLLQQKEQNDTLKNDLEEAQKGNKAKLNELEAKVQAEQQAQKATQKVTVQNTSSSSKESSSNSGKSGGKVAYTPPANDGSLNTVLTAGNKYIGNSVYVFGGGRNAYDIANGRFDCSAFVSWAFRQAGISIGSSTEALRTQGKKISYSEARPGDLVFFDTYKRDGHVAIYLGGGKFIGSQSSTGVAIANMNSGYYQKTFKGHVRRVANF</sequence>
<keyword evidence="5" id="KW-0788">Thiol protease</keyword>
<accession>A0A3S0RGZ2</accession>
<dbReference type="OrthoDB" id="9813368at2"/>
<evidence type="ECO:0000256" key="1">
    <source>
        <dbReference type="ARBA" id="ARBA00007074"/>
    </source>
</evidence>
<dbReference type="Gene3D" id="3.90.1720.10">
    <property type="entry name" value="endopeptidase domain like (from Nostoc punctiforme)"/>
    <property type="match status" value="1"/>
</dbReference>
<keyword evidence="6" id="KW-0175">Coiled coil</keyword>
<dbReference type="InterPro" id="IPR057309">
    <property type="entry name" value="PcsB_CC"/>
</dbReference>
<evidence type="ECO:0000256" key="3">
    <source>
        <dbReference type="ARBA" id="ARBA00022729"/>
    </source>
</evidence>
<feature type="domain" description="NlpC/P60" evidence="8">
    <location>
        <begin position="265"/>
        <end position="392"/>
    </location>
</feature>
<feature type="region of interest" description="Disordered" evidence="7">
    <location>
        <begin position="223"/>
        <end position="266"/>
    </location>
</feature>
<dbReference type="RefSeq" id="WP_126410165.1">
    <property type="nucleotide sequence ID" value="NZ_RXNT01000016.1"/>
</dbReference>
<dbReference type="SUPFAM" id="SSF54001">
    <property type="entry name" value="Cysteine proteinases"/>
    <property type="match status" value="1"/>
</dbReference>
<dbReference type="InterPro" id="IPR038765">
    <property type="entry name" value="Papain-like_cys_pep_sf"/>
</dbReference>
<organism evidence="9 10">
    <name type="scientific">Bacillus yapensis</name>
    <dbReference type="NCBI Taxonomy" id="2492960"/>
    <lineage>
        <taxon>Bacteria</taxon>
        <taxon>Bacillati</taxon>
        <taxon>Bacillota</taxon>
        <taxon>Bacilli</taxon>
        <taxon>Bacillales</taxon>
        <taxon>Bacillaceae</taxon>
        <taxon>Bacillus</taxon>
    </lineage>
</organism>
<keyword evidence="2" id="KW-0645">Protease</keyword>
<dbReference type="PROSITE" id="PS51935">
    <property type="entry name" value="NLPC_P60"/>
    <property type="match status" value="1"/>
</dbReference>
<evidence type="ECO:0000256" key="5">
    <source>
        <dbReference type="ARBA" id="ARBA00022807"/>
    </source>
</evidence>
<dbReference type="GO" id="GO:0006508">
    <property type="term" value="P:proteolysis"/>
    <property type="evidence" value="ECO:0007669"/>
    <property type="project" value="UniProtKB-KW"/>
</dbReference>
<keyword evidence="3" id="KW-0732">Signal</keyword>
<evidence type="ECO:0000256" key="7">
    <source>
        <dbReference type="SAM" id="MobiDB-lite"/>
    </source>
</evidence>
<protein>
    <submittedName>
        <fullName evidence="9">Peptidase</fullName>
    </submittedName>
</protein>
<dbReference type="Gene3D" id="6.10.250.3150">
    <property type="match status" value="1"/>
</dbReference>
<evidence type="ECO:0000259" key="8">
    <source>
        <dbReference type="PROSITE" id="PS51935"/>
    </source>
</evidence>
<dbReference type="AlphaFoldDB" id="A0A3S0RGZ2"/>
<dbReference type="PANTHER" id="PTHR47053:SF1">
    <property type="entry name" value="MUREIN DD-ENDOPEPTIDASE MEPH-RELATED"/>
    <property type="match status" value="1"/>
</dbReference>
<dbReference type="InterPro" id="IPR051202">
    <property type="entry name" value="Peptidase_C40"/>
</dbReference>